<keyword evidence="6" id="KW-1185">Reference proteome</keyword>
<feature type="compositionally biased region" description="Polar residues" evidence="2">
    <location>
        <begin position="560"/>
        <end position="576"/>
    </location>
</feature>
<accession>A0ABP6ZCC0</accession>
<dbReference type="InterPro" id="IPR032812">
    <property type="entry name" value="SbsA_Ig"/>
</dbReference>
<dbReference type="SUPFAM" id="SSF52317">
    <property type="entry name" value="Class I glutamine amidotransferase-like"/>
    <property type="match status" value="1"/>
</dbReference>
<dbReference type="PROSITE" id="PS50853">
    <property type="entry name" value="FN3"/>
    <property type="match status" value="2"/>
</dbReference>
<reference evidence="6" key="1">
    <citation type="journal article" date="2019" name="Int. J. Syst. Evol. Microbiol.">
        <title>The Global Catalogue of Microorganisms (GCM) 10K type strain sequencing project: providing services to taxonomists for standard genome sequencing and annotation.</title>
        <authorList>
            <consortium name="The Broad Institute Genomics Platform"/>
            <consortium name="The Broad Institute Genome Sequencing Center for Infectious Disease"/>
            <person name="Wu L."/>
            <person name="Ma J."/>
        </authorList>
    </citation>
    <scope>NUCLEOTIDE SEQUENCE [LARGE SCALE GENOMIC DNA]</scope>
    <source>
        <strain evidence="6">JCM 16929</strain>
    </source>
</reference>
<feature type="compositionally biased region" description="Polar residues" evidence="2">
    <location>
        <begin position="1251"/>
        <end position="1269"/>
    </location>
</feature>
<evidence type="ECO:0000259" key="4">
    <source>
        <dbReference type="PROSITE" id="PS50853"/>
    </source>
</evidence>
<dbReference type="Gene3D" id="2.60.40.1220">
    <property type="match status" value="2"/>
</dbReference>
<feature type="domain" description="Fibronectin type-III" evidence="4">
    <location>
        <begin position="1172"/>
        <end position="1269"/>
    </location>
</feature>
<dbReference type="Pfam" id="PF13313">
    <property type="entry name" value="DUF4082"/>
    <property type="match status" value="2"/>
</dbReference>
<dbReference type="Pfam" id="PF13205">
    <property type="entry name" value="Big_5"/>
    <property type="match status" value="2"/>
</dbReference>
<comment type="caution">
    <text evidence="5">The sequence shown here is derived from an EMBL/GenBank/DDBJ whole genome shotgun (WGS) entry which is preliminary data.</text>
</comment>
<evidence type="ECO:0000256" key="1">
    <source>
        <dbReference type="ARBA" id="ARBA00022729"/>
    </source>
</evidence>
<dbReference type="Gene3D" id="2.60.40.380">
    <property type="entry name" value="Purple acid phosphatase-like, N-terminal"/>
    <property type="match status" value="2"/>
</dbReference>
<dbReference type="InterPro" id="IPR025141">
    <property type="entry name" value="DUF4082"/>
</dbReference>
<dbReference type="InterPro" id="IPR003961">
    <property type="entry name" value="FN3_dom"/>
</dbReference>
<keyword evidence="1 3" id="KW-0732">Signal</keyword>
<evidence type="ECO:0000256" key="2">
    <source>
        <dbReference type="SAM" id="MobiDB-lite"/>
    </source>
</evidence>
<sequence>MIISHVSRTRTRLMAVVLALGLAAAFLVSLPERAAAATCPCSVFAATQTPTVVSDSDNVAVELGMKFRADQDGFVSGVRFYKGSANTGTHTGSLWNTAGTRLATVTFTGETASGWQQANFATPVAITANTTYIVSYYAPNGRYAADENFFAAGATVNSPLTALADGTDGGNGVYRYGSGGGFPSSSFQSTNYWVDVVYTSSGADTTKPTVTDRSPAAGATGVATGSTSITATFSENVQESTISWAVTGPGTTSVAGTQSYNTTTRVATFTPSAALATSTTYSVTLSGAKDTAGNQMDPVTWSFTTAAAAGSCPCSVWPSTAVPGTPSTADNSAVEVGVKFRATQAGYVTGIRFYKGSGNTGTHVGSLWKTDGTKLASVTFAGESATGWQQALFTGPVAIAANTTYVASYYAPVGRYSSNNTYFATAATTNGPLTALRNGTDGGNGVYKYGATGYPNSTYQSSNYWVDVVFSTTANDTTPPAVAVKSPADGASGVAVGSPVAATFSEPVTPASISMVLKNASNATVAGTTTYNAGTQTATFTPSSALSYSTGYTMTVSGAQDSAGNTMTSTSWSFSTGAEPPPPPDQGPGGPIAVVTSSANPYSKYLAEILRTEGLNEFATIDASTVSATTLANYDLVILGNVTLGASQASDLSTWVNGGGNLIAMRPGSNLSTLLGITAAGGTTADRYLKVDNSTAPGAGIVGDTIQFHGAADNYTLQSGTSAIATLYSNATTATSFPAVTLRSVGTAGGEAAAFTYDLPLSIVQMRQGNPAWAGQERDGQSPIRSDDMYFGGSPTSDWVNLAKVAIPQADEQQRLLANLVETMNRDKKPLPRFWYFPKGYKAVVIGTGDDHGNGGTAGRFDQMIANSPSGCSVSDWTCFRYSSYVYPSTPLSNASAVSYTNQGFEVGVHETTNCGNFTPSSLASFYANDVSAWKANYPGLPSPVSNRTHCIAFSDWSSQPKTELANGMRMDGNYYYWPGSWVQDRPGFMTGSGMPMRFADTDGSMIDVYQAATQMTDESDQSFPATIDTLLNNALGSTGYYGAFTVNFHTDSSTEPQSDALVSSALSHNVPIVSGKQMTTWLDGRNASSYANIGWNANTLSFTVKVGTGASGLTGMVPIAGPNGTQLNGLTNGGSNVSYTIVTIKGQSYAQYAAAAGTYAATYAAPAAAMAVTALAADVSASPDLAVATLSWDTPATATSEVTIGTSKTALTDKTVRKDTARKHSVTIKRLKAATTYYYRVTSTDLKGRTVTSPAADQAPASFTTPGADTTAPKITSAAASALPDGTALVSWTTNEPSSAVVRLGKSADKLTQVGEVDDLATDHQLLLTGLDPDTTYFIAGDSTDASGNTGSSKVRSFTTPAAGVTDQQTASFRLGKTAGDATIDDSGIGAITLAGKTGVARKGTFTSGILDAQAMVDWDRASIRASVPAGTTLALSVRTGSMSTPDGSWTDWQSVPKSGRVSGSSRYLQYKLTLVAAAGASAPSVSAVGFSNNAGQIEHETETGR</sequence>
<evidence type="ECO:0000256" key="3">
    <source>
        <dbReference type="SAM" id="SignalP"/>
    </source>
</evidence>
<feature type="domain" description="Fibronectin type-III" evidence="4">
    <location>
        <begin position="1273"/>
        <end position="1364"/>
    </location>
</feature>
<dbReference type="InterPro" id="IPR015914">
    <property type="entry name" value="PAPs_N"/>
</dbReference>
<evidence type="ECO:0000313" key="6">
    <source>
        <dbReference type="Proteomes" id="UP001501490"/>
    </source>
</evidence>
<name>A0ABP6ZCC0_9ACTN</name>
<dbReference type="SUPFAM" id="SSF49363">
    <property type="entry name" value="Purple acid phosphatase, N-terminal domain"/>
    <property type="match status" value="2"/>
</dbReference>
<protein>
    <recommendedName>
        <fullName evidence="4">Fibronectin type-III domain-containing protein</fullName>
    </recommendedName>
</protein>
<dbReference type="EMBL" id="BAABAB010000001">
    <property type="protein sequence ID" value="GAA3602658.1"/>
    <property type="molecule type" value="Genomic_DNA"/>
</dbReference>
<dbReference type="InterPro" id="IPR008963">
    <property type="entry name" value="Purple_acid_Pase-like_N"/>
</dbReference>
<proteinExistence type="predicted"/>
<dbReference type="InterPro" id="IPR029062">
    <property type="entry name" value="Class_I_gatase-like"/>
</dbReference>
<dbReference type="Proteomes" id="UP001501490">
    <property type="component" value="Unassembled WGS sequence"/>
</dbReference>
<evidence type="ECO:0000313" key="5">
    <source>
        <dbReference type="EMBL" id="GAA3602658.1"/>
    </source>
</evidence>
<organism evidence="5 6">
    <name type="scientific">Microlunatus ginsengisoli</name>
    <dbReference type="NCBI Taxonomy" id="363863"/>
    <lineage>
        <taxon>Bacteria</taxon>
        <taxon>Bacillati</taxon>
        <taxon>Actinomycetota</taxon>
        <taxon>Actinomycetes</taxon>
        <taxon>Propionibacteriales</taxon>
        <taxon>Propionibacteriaceae</taxon>
        <taxon>Microlunatus</taxon>
    </lineage>
</organism>
<feature type="signal peptide" evidence="3">
    <location>
        <begin position="1"/>
        <end position="34"/>
    </location>
</feature>
<dbReference type="Pfam" id="PF16656">
    <property type="entry name" value="Pur_ac_phosph_N"/>
    <property type="match status" value="1"/>
</dbReference>
<feature type="region of interest" description="Disordered" evidence="2">
    <location>
        <begin position="1251"/>
        <end position="1271"/>
    </location>
</feature>
<feature type="chain" id="PRO_5046886401" description="Fibronectin type-III domain-containing protein" evidence="3">
    <location>
        <begin position="35"/>
        <end position="1507"/>
    </location>
</feature>
<gene>
    <name evidence="5" type="ORF">GCM10022236_00550</name>
</gene>
<dbReference type="InterPro" id="IPR014755">
    <property type="entry name" value="Cu-Rt/internalin_Ig-like"/>
</dbReference>
<feature type="region of interest" description="Disordered" evidence="2">
    <location>
        <begin position="560"/>
        <end position="592"/>
    </location>
</feature>
<dbReference type="RefSeq" id="WP_344801061.1">
    <property type="nucleotide sequence ID" value="NZ_BAABAB010000001.1"/>
</dbReference>
<dbReference type="CDD" id="cd03143">
    <property type="entry name" value="A4_beta-galactosidase_middle_domain"/>
    <property type="match status" value="1"/>
</dbReference>